<comment type="caution">
    <text evidence="1">The sequence shown here is derived from an EMBL/GenBank/DDBJ whole genome shotgun (WGS) entry which is preliminary data.</text>
</comment>
<keyword evidence="2" id="KW-1185">Reference proteome</keyword>
<dbReference type="EMBL" id="JAPDRQ010000035">
    <property type="protein sequence ID" value="KAJ9659961.1"/>
    <property type="molecule type" value="Genomic_DNA"/>
</dbReference>
<gene>
    <name evidence="1" type="ORF">H2198_002851</name>
</gene>
<name>A0ACC3AD09_9EURO</name>
<evidence type="ECO:0000313" key="2">
    <source>
        <dbReference type="Proteomes" id="UP001172386"/>
    </source>
</evidence>
<accession>A0ACC3AD09</accession>
<reference evidence="1" key="1">
    <citation type="submission" date="2022-10" db="EMBL/GenBank/DDBJ databases">
        <title>Culturing micro-colonial fungi from biological soil crusts in the Mojave desert and describing Neophaeococcomyces mojavensis, and introducing the new genera and species Taxawa tesnikishii.</title>
        <authorList>
            <person name="Kurbessoian T."/>
            <person name="Stajich J.E."/>
        </authorList>
    </citation>
    <scope>NUCLEOTIDE SEQUENCE</scope>
    <source>
        <strain evidence="1">JES_112</strain>
    </source>
</reference>
<dbReference type="Proteomes" id="UP001172386">
    <property type="component" value="Unassembled WGS sequence"/>
</dbReference>
<evidence type="ECO:0000313" key="1">
    <source>
        <dbReference type="EMBL" id="KAJ9659961.1"/>
    </source>
</evidence>
<protein>
    <submittedName>
        <fullName evidence="1">Uncharacterized protein</fullName>
    </submittedName>
</protein>
<organism evidence="1 2">
    <name type="scientific">Neophaeococcomyces mojaviensis</name>
    <dbReference type="NCBI Taxonomy" id="3383035"/>
    <lineage>
        <taxon>Eukaryota</taxon>
        <taxon>Fungi</taxon>
        <taxon>Dikarya</taxon>
        <taxon>Ascomycota</taxon>
        <taxon>Pezizomycotina</taxon>
        <taxon>Eurotiomycetes</taxon>
        <taxon>Chaetothyriomycetidae</taxon>
        <taxon>Chaetothyriales</taxon>
        <taxon>Chaetothyriales incertae sedis</taxon>
        <taxon>Neophaeococcomyces</taxon>
    </lineage>
</organism>
<sequence>MNTARLIVTLLSATQTAWSFGTIDTGVGGHNLLSQHGEHEKITRAALACQSGSSLGGCFEPKSLNQLAGDDFTFGAVGDPDKPRKLNVLSDTFVEGKYAHCDDADFLVIPGYPQGRTQATAELQGCVSHLRARVQEGVEAARLMLTVKDLVNKDEVTFTGCAFQDAPNDVGKCKTLQGFGRALHGVQDFYSHSNWADQADPNQSIDRRNPPGLHYFGTAPFLDLRSNASIIIDSTSAFYGLSTGCYVGVGRDGILNDLINILPLTEVRCDNRIQHGSLNKDEGIIDPVSGDASQPGTDRGKILTNFDDAVHRAIADTRRQWRHFTWELDNKYGSLKASRMACALTKDDPLKDCQGRKVGIVVDSSGSNSNTDPKNVRISSAKAFNDQLITKDKAGSDGLSDLVTVIDFDSSARVLYPLGDPTGATDVFSKIDSSGGTYIASGIKAAIDEIDKEKNIPTKDKSGIIVYTDGEDSDTASLIKQINRARDLGIRVWFGWLKPQGVTKRDSLVTRQSSSSNADLQKAITETGGTWSTITNADAQQEFMDLINSLGLTTADNSIGLSKLKPGLSTLDTISYSTGEQYYLYKASSGQRLNITISLTKPATGASLSITLHDIDRNQDVKTVSTDAAGKVTIIFDTACDRQLELVVTPSSGLTAATLFSIELQTSSPPNINPTASCELNLAPPPPPNSLRLVEYGNSSNISTTTTSSTTTTTTTSLLYSNTTSTTTTTTTTTTSSHFGYNTTATPSGYNTTTSFHETATSTVGSSRPTSGNGWPASDRSWEVWPTNSRDNCPYCSTPSQTTGPVSPDPRPNSPNAVSNENSWTAWSTQSNGQTYTTAQSAALSDSWNTWSAPGVISSLSASVQSANDPSWQSWASPSSTGRVPSVSTSTEAPSDPTWQSWASSSPAPPSATATSPTHPPSTPADATAHPDPSTPSNIISSLRPSLTWAINTTTSSTSNFVHPAQYTGGAASPTNPLSQWLGLRGIGMLVFMGILFV</sequence>
<proteinExistence type="predicted"/>